<gene>
    <name evidence="9" type="primary">trpF</name>
    <name evidence="12" type="ORF">BCD95_003990</name>
    <name evidence="11" type="ORF">IS491_22935</name>
</gene>
<dbReference type="GO" id="GO:0004640">
    <property type="term" value="F:phosphoribosylanthranilate isomerase activity"/>
    <property type="evidence" value="ECO:0007669"/>
    <property type="project" value="UniProtKB-UniRule"/>
</dbReference>
<feature type="domain" description="N-(5'phosphoribosyl) anthranilate isomerase (PRAI)" evidence="10">
    <location>
        <begin position="4"/>
        <end position="221"/>
    </location>
</feature>
<keyword evidence="5 9" id="KW-0028">Amino-acid biosynthesis</keyword>
<dbReference type="AlphaFoldDB" id="A0A1S8QUN1"/>
<evidence type="ECO:0000313" key="12">
    <source>
        <dbReference type="EMBL" id="NSB15731.1"/>
    </source>
</evidence>
<dbReference type="SMR" id="A0A1S8QUN1"/>
<comment type="pathway">
    <text evidence="2 9">Amino-acid biosynthesis; L-tryptophan biosynthesis; L-tryptophan from chorismate: step 3/5.</text>
</comment>
<evidence type="ECO:0000259" key="10">
    <source>
        <dbReference type="Pfam" id="PF00697"/>
    </source>
</evidence>
<dbReference type="OMA" id="FHGDESP"/>
<evidence type="ECO:0000256" key="9">
    <source>
        <dbReference type="HAMAP-Rule" id="MF_00135"/>
    </source>
</evidence>
<reference evidence="11" key="2">
    <citation type="submission" date="2020-11" db="EMBL/GenBank/DDBJ databases">
        <authorList>
            <person name="Thieme N."/>
            <person name="Liebl W."/>
            <person name="Zverlov V."/>
        </authorList>
    </citation>
    <scope>NUCLEOTIDE SEQUENCE</scope>
    <source>
        <strain evidence="11">NT08</strain>
    </source>
</reference>
<dbReference type="InterPro" id="IPR013785">
    <property type="entry name" value="Aldolase_TIM"/>
</dbReference>
<keyword evidence="6 9" id="KW-0822">Tryptophan biosynthesis</keyword>
<evidence type="ECO:0000256" key="1">
    <source>
        <dbReference type="ARBA" id="ARBA00001164"/>
    </source>
</evidence>
<dbReference type="GeneID" id="66344644"/>
<evidence type="ECO:0000256" key="8">
    <source>
        <dbReference type="ARBA" id="ARBA00023235"/>
    </source>
</evidence>
<dbReference type="EC" id="5.3.1.24" evidence="3 9"/>
<evidence type="ECO:0000313" key="13">
    <source>
        <dbReference type="Proteomes" id="UP000822184"/>
    </source>
</evidence>
<reference evidence="12" key="1">
    <citation type="submission" date="2020-06" db="EMBL/GenBank/DDBJ databases">
        <title>Genomic insights into acetone-butanol-ethanol (ABE) fermentation by sequencing solventogenic clostridia strains.</title>
        <authorList>
            <person name="Brown S."/>
        </authorList>
    </citation>
    <scope>NUCLEOTIDE SEQUENCE</scope>
    <source>
        <strain evidence="12">DJ123</strain>
    </source>
</reference>
<dbReference type="EMBL" id="JABTDW010000001">
    <property type="protein sequence ID" value="NSB15731.1"/>
    <property type="molecule type" value="Genomic_DNA"/>
</dbReference>
<evidence type="ECO:0000256" key="3">
    <source>
        <dbReference type="ARBA" id="ARBA00012572"/>
    </source>
</evidence>
<comment type="catalytic activity">
    <reaction evidence="1 9">
        <text>N-(5-phospho-beta-D-ribosyl)anthranilate = 1-(2-carboxyphenylamino)-1-deoxy-D-ribulose 5-phosphate</text>
        <dbReference type="Rhea" id="RHEA:21540"/>
        <dbReference type="ChEBI" id="CHEBI:18277"/>
        <dbReference type="ChEBI" id="CHEBI:58613"/>
        <dbReference type="EC" id="5.3.1.24"/>
    </reaction>
</comment>
<organism evidence="12 13">
    <name type="scientific">Clostridium beijerinckii</name>
    <name type="common">Clostridium MP</name>
    <dbReference type="NCBI Taxonomy" id="1520"/>
    <lineage>
        <taxon>Bacteria</taxon>
        <taxon>Bacillati</taxon>
        <taxon>Bacillota</taxon>
        <taxon>Clostridia</taxon>
        <taxon>Eubacteriales</taxon>
        <taxon>Clostridiaceae</taxon>
        <taxon>Clostridium</taxon>
    </lineage>
</organism>
<dbReference type="EMBL" id="JADOEF010000001">
    <property type="protein sequence ID" value="MBF7811470.1"/>
    <property type="molecule type" value="Genomic_DNA"/>
</dbReference>
<evidence type="ECO:0000256" key="7">
    <source>
        <dbReference type="ARBA" id="ARBA00023141"/>
    </source>
</evidence>
<dbReference type="InterPro" id="IPR044643">
    <property type="entry name" value="TrpF_fam"/>
</dbReference>
<name>A0A1S8QUN1_CLOBE</name>
<comment type="caution">
    <text evidence="12">The sequence shown here is derived from an EMBL/GenBank/DDBJ whole genome shotgun (WGS) entry which is preliminary data.</text>
</comment>
<evidence type="ECO:0000313" key="11">
    <source>
        <dbReference type="EMBL" id="MBF7811470.1"/>
    </source>
</evidence>
<dbReference type="Pfam" id="PF00697">
    <property type="entry name" value="PRAI"/>
    <property type="match status" value="1"/>
</dbReference>
<dbReference type="HAMAP" id="MF_00135">
    <property type="entry name" value="PRAI"/>
    <property type="match status" value="1"/>
</dbReference>
<dbReference type="Proteomes" id="UP000822184">
    <property type="component" value="Unassembled WGS sequence"/>
</dbReference>
<dbReference type="SUPFAM" id="SSF51366">
    <property type="entry name" value="Ribulose-phoshate binding barrel"/>
    <property type="match status" value="1"/>
</dbReference>
<dbReference type="InterPro" id="IPR001240">
    <property type="entry name" value="PRAI_dom"/>
</dbReference>
<protein>
    <recommendedName>
        <fullName evidence="4 9">N-(5'-phosphoribosyl)anthranilate isomerase</fullName>
        <shortName evidence="9">PRAI</shortName>
        <ecNumber evidence="3 9">5.3.1.24</ecNumber>
    </recommendedName>
</protein>
<proteinExistence type="inferred from homology"/>
<dbReference type="PANTHER" id="PTHR42894">
    <property type="entry name" value="N-(5'-PHOSPHORIBOSYL)ANTHRANILATE ISOMERASE"/>
    <property type="match status" value="1"/>
</dbReference>
<dbReference type="PANTHER" id="PTHR42894:SF1">
    <property type="entry name" value="N-(5'-PHOSPHORIBOSYL)ANTHRANILATE ISOMERASE"/>
    <property type="match status" value="1"/>
</dbReference>
<dbReference type="CDD" id="cd00405">
    <property type="entry name" value="PRAI"/>
    <property type="match status" value="1"/>
</dbReference>
<evidence type="ECO:0000256" key="6">
    <source>
        <dbReference type="ARBA" id="ARBA00022822"/>
    </source>
</evidence>
<keyword evidence="8 9" id="KW-0413">Isomerase</keyword>
<dbReference type="RefSeq" id="WP_011969077.1">
    <property type="nucleotide sequence ID" value="NZ_BKAK01000003.1"/>
</dbReference>
<evidence type="ECO:0000256" key="4">
    <source>
        <dbReference type="ARBA" id="ARBA00022272"/>
    </source>
</evidence>
<accession>A0A1S8QUN1</accession>
<dbReference type="Proteomes" id="UP000631418">
    <property type="component" value="Unassembled WGS sequence"/>
</dbReference>
<dbReference type="GO" id="GO:0000162">
    <property type="term" value="P:L-tryptophan biosynthetic process"/>
    <property type="evidence" value="ECO:0007669"/>
    <property type="project" value="UniProtKB-UniRule"/>
</dbReference>
<evidence type="ECO:0000256" key="5">
    <source>
        <dbReference type="ARBA" id="ARBA00022605"/>
    </source>
</evidence>
<dbReference type="Gene3D" id="3.20.20.70">
    <property type="entry name" value="Aldolase class I"/>
    <property type="match status" value="1"/>
</dbReference>
<dbReference type="InterPro" id="IPR011060">
    <property type="entry name" value="RibuloseP-bd_barrel"/>
</dbReference>
<keyword evidence="7 9" id="KW-0057">Aromatic amino acid biosynthesis</keyword>
<sequence length="229" mass="25826">MIQVKICGITNKNEIKYLNILKPEYMGFVFTKSKRQVTVREAKQLSNNLDKQIKIVGVFKDNSIDEILDVINILPLNIIQLHGKEDENFISSLKARVEKSVSIWKALSISDAENIRKYADHKYRDSIDNILIDGDKPGSGETFPLEDICELLKVDSNKENNCNLTNNTCSFFLAGGITPENVAERIVKVSPYGIDVSSGIEITNEDGTRTKSFEKMRSLIEKVRAININ</sequence>
<evidence type="ECO:0000256" key="2">
    <source>
        <dbReference type="ARBA" id="ARBA00004664"/>
    </source>
</evidence>
<comment type="similarity">
    <text evidence="9">Belongs to the TrpF family.</text>
</comment>